<sequence>MSTLSKFVRRLVARTSPTPRSNRDMDNLSLRDWADLPVHHPRSDHTSF</sequence>
<dbReference type="RefSeq" id="WP_212659263.1">
    <property type="nucleotide sequence ID" value="NZ_JAGXTP010000002.1"/>
</dbReference>
<evidence type="ECO:0000313" key="2">
    <source>
        <dbReference type="EMBL" id="MBS3849618.1"/>
    </source>
</evidence>
<organism evidence="2 3">
    <name type="scientific">Devosia litorisediminis</name>
    <dbReference type="NCBI Taxonomy" id="2829817"/>
    <lineage>
        <taxon>Bacteria</taxon>
        <taxon>Pseudomonadati</taxon>
        <taxon>Pseudomonadota</taxon>
        <taxon>Alphaproteobacteria</taxon>
        <taxon>Hyphomicrobiales</taxon>
        <taxon>Devosiaceae</taxon>
        <taxon>Devosia</taxon>
    </lineage>
</organism>
<dbReference type="EMBL" id="JAGXTP010000002">
    <property type="protein sequence ID" value="MBS3849618.1"/>
    <property type="molecule type" value="Genomic_DNA"/>
</dbReference>
<dbReference type="AlphaFoldDB" id="A0A942E7P6"/>
<comment type="caution">
    <text evidence="2">The sequence shown here is derived from an EMBL/GenBank/DDBJ whole genome shotgun (WGS) entry which is preliminary data.</text>
</comment>
<evidence type="ECO:0000313" key="3">
    <source>
        <dbReference type="Proteomes" id="UP000678281"/>
    </source>
</evidence>
<feature type="region of interest" description="Disordered" evidence="1">
    <location>
        <begin position="1"/>
        <end position="48"/>
    </location>
</feature>
<accession>A0A942E7P6</accession>
<evidence type="ECO:0000256" key="1">
    <source>
        <dbReference type="SAM" id="MobiDB-lite"/>
    </source>
</evidence>
<keyword evidence="3" id="KW-1185">Reference proteome</keyword>
<feature type="compositionally biased region" description="Basic and acidic residues" evidence="1">
    <location>
        <begin position="32"/>
        <end position="48"/>
    </location>
</feature>
<dbReference type="Proteomes" id="UP000678281">
    <property type="component" value="Unassembled WGS sequence"/>
</dbReference>
<proteinExistence type="predicted"/>
<protein>
    <submittedName>
        <fullName evidence="2">Uncharacterized protein</fullName>
    </submittedName>
</protein>
<gene>
    <name evidence="2" type="ORF">KD146_13010</name>
</gene>
<reference evidence="2" key="1">
    <citation type="submission" date="2021-04" db="EMBL/GenBank/DDBJ databases">
        <title>Devosia litorisediminis sp. nov., isolated from a sand dune.</title>
        <authorList>
            <person name="Park S."/>
            <person name="Yoon J.-H."/>
        </authorList>
    </citation>
    <scope>NUCLEOTIDE SEQUENCE</scope>
    <source>
        <strain evidence="2">BSSL-BM10</strain>
    </source>
</reference>
<name>A0A942E7P6_9HYPH</name>